<comment type="catalytic activity">
    <reaction evidence="5">
        <text>D-xylose + NADP(+) = D-xylono-1,5-lactone + NADPH + H(+)</text>
        <dbReference type="Rhea" id="RHEA:22000"/>
        <dbReference type="ChEBI" id="CHEBI:15378"/>
        <dbReference type="ChEBI" id="CHEBI:15867"/>
        <dbReference type="ChEBI" id="CHEBI:53455"/>
        <dbReference type="ChEBI" id="CHEBI:57783"/>
        <dbReference type="ChEBI" id="CHEBI:58349"/>
        <dbReference type="EC" id="1.1.1.179"/>
    </reaction>
</comment>
<dbReference type="SUPFAM" id="SSF55347">
    <property type="entry name" value="Glyceraldehyde-3-phosphate dehydrogenase-like, C-terminal domain"/>
    <property type="match status" value="1"/>
</dbReference>
<dbReference type="InterPro" id="IPR036291">
    <property type="entry name" value="NAD(P)-bd_dom_sf"/>
</dbReference>
<evidence type="ECO:0000256" key="4">
    <source>
        <dbReference type="ARBA" id="ARBA00042988"/>
    </source>
</evidence>
<dbReference type="Proteomes" id="UP000696573">
    <property type="component" value="Unassembled WGS sequence"/>
</dbReference>
<organism evidence="8 9">
    <name type="scientific">Clonostachys rhizophaga</name>
    <dbReference type="NCBI Taxonomy" id="160324"/>
    <lineage>
        <taxon>Eukaryota</taxon>
        <taxon>Fungi</taxon>
        <taxon>Dikarya</taxon>
        <taxon>Ascomycota</taxon>
        <taxon>Pezizomycotina</taxon>
        <taxon>Sordariomycetes</taxon>
        <taxon>Hypocreomycetidae</taxon>
        <taxon>Hypocreales</taxon>
        <taxon>Bionectriaceae</taxon>
        <taxon>Clonostachys</taxon>
    </lineage>
</organism>
<dbReference type="Pfam" id="PF22725">
    <property type="entry name" value="GFO_IDH_MocA_C3"/>
    <property type="match status" value="1"/>
</dbReference>
<dbReference type="Gene3D" id="3.40.50.720">
    <property type="entry name" value="NAD(P)-binding Rossmann-like Domain"/>
    <property type="match status" value="1"/>
</dbReference>
<evidence type="ECO:0000259" key="7">
    <source>
        <dbReference type="Pfam" id="PF22725"/>
    </source>
</evidence>
<dbReference type="Pfam" id="PF01408">
    <property type="entry name" value="GFO_IDH_MocA"/>
    <property type="match status" value="1"/>
</dbReference>
<evidence type="ECO:0000256" key="5">
    <source>
        <dbReference type="ARBA" id="ARBA00049233"/>
    </source>
</evidence>
<dbReference type="PANTHER" id="PTHR22604">
    <property type="entry name" value="OXIDOREDUCTASES"/>
    <property type="match status" value="1"/>
</dbReference>
<evidence type="ECO:0000256" key="3">
    <source>
        <dbReference type="ARBA" id="ARBA00038984"/>
    </source>
</evidence>
<gene>
    <name evidence="8" type="ORF">CRHIZ90672A_00005387</name>
</gene>
<dbReference type="AlphaFoldDB" id="A0A9N9V3Y9"/>
<feature type="non-terminal residue" evidence="8">
    <location>
        <position position="1"/>
    </location>
</feature>
<evidence type="ECO:0000256" key="2">
    <source>
        <dbReference type="ARBA" id="ARBA00023002"/>
    </source>
</evidence>
<dbReference type="InterPro" id="IPR000683">
    <property type="entry name" value="Gfo/Idh/MocA-like_OxRdtase_N"/>
</dbReference>
<dbReference type="InterPro" id="IPR055170">
    <property type="entry name" value="GFO_IDH_MocA-like_dom"/>
</dbReference>
<dbReference type="GO" id="GO:0000166">
    <property type="term" value="F:nucleotide binding"/>
    <property type="evidence" value="ECO:0007669"/>
    <property type="project" value="InterPro"/>
</dbReference>
<evidence type="ECO:0000259" key="6">
    <source>
        <dbReference type="Pfam" id="PF01408"/>
    </source>
</evidence>
<sequence length="467" mass="52242">TIFISTLGFLHDYYQITYLCDDGSENALRHCCRLDPEELRASPDVDVVMVMSNYEDHVHHTTLALGHNKYVMVEKPMAMSLQDADTIIAAEQSSTGKVFVGYIRRHAPAFLAALDEVGGMDKIQYVRIRSSMPYIYPCNTDIIGPDPTFVSQSCTFPKNFTKAWDLLGGLGRHDLSAMREVLGVPSSVLGVSIGHRIRCITRILWLQLQLESMSYVRNLWLSMRSKQSHSSKRRHKEMYRMKVSDTGVWTRFFPIVSALKDIIHHEKRIGDVYRVFIDNSSYMPISSLPADSRLRDLSKGAGALLDIGIYTLTWAAIVLDQHPENGPSEPVAVSSAMTLMHGVDEATSTVLNYPSLKAHAICTTTMLRKFEPIFGRIEGSNGTVLIGGNGASKPMYLVVQETGKVEERLDFPVPPKSGFFHEQDAIAKDLSEGRTESSVMPLAESLRIMQLMDSVRYSNGHSYPQDE</sequence>
<evidence type="ECO:0000313" key="9">
    <source>
        <dbReference type="Proteomes" id="UP000696573"/>
    </source>
</evidence>
<keyword evidence="2" id="KW-0560">Oxidoreductase</keyword>
<dbReference type="OrthoDB" id="2129491at2759"/>
<dbReference type="PANTHER" id="PTHR22604:SF105">
    <property type="entry name" value="TRANS-1,2-DIHYDROBENZENE-1,2-DIOL DEHYDROGENASE"/>
    <property type="match status" value="1"/>
</dbReference>
<evidence type="ECO:0000313" key="8">
    <source>
        <dbReference type="EMBL" id="CAH0018764.1"/>
    </source>
</evidence>
<dbReference type="GO" id="GO:0047837">
    <property type="term" value="F:D-xylose 1-dehydrogenase (NADP+) activity"/>
    <property type="evidence" value="ECO:0007669"/>
    <property type="project" value="UniProtKB-EC"/>
</dbReference>
<dbReference type="Gene3D" id="3.30.360.10">
    <property type="entry name" value="Dihydrodipicolinate Reductase, domain 2"/>
    <property type="match status" value="2"/>
</dbReference>
<dbReference type="SUPFAM" id="SSF51735">
    <property type="entry name" value="NAD(P)-binding Rossmann-fold domains"/>
    <property type="match status" value="1"/>
</dbReference>
<proteinExistence type="inferred from homology"/>
<feature type="domain" description="Gfo/Idh/MocA-like oxidoreductase N-terminal" evidence="6">
    <location>
        <begin position="33"/>
        <end position="102"/>
    </location>
</feature>
<name>A0A9N9V3Y9_9HYPO</name>
<comment type="similarity">
    <text evidence="1">Belongs to the Gfo/Idh/MocA family.</text>
</comment>
<feature type="domain" description="GFO/IDH/MocA-like oxidoreductase" evidence="7">
    <location>
        <begin position="260"/>
        <end position="384"/>
    </location>
</feature>
<dbReference type="InterPro" id="IPR050984">
    <property type="entry name" value="Gfo/Idh/MocA_domain"/>
</dbReference>
<keyword evidence="9" id="KW-1185">Reference proteome</keyword>
<accession>A0A9N9V3Y9</accession>
<protein>
    <recommendedName>
        <fullName evidence="3">D-xylose 1-dehydrogenase (NADP(+), D-xylono-1,5-lactone-forming)</fullName>
        <ecNumber evidence="3">1.1.1.179</ecNumber>
    </recommendedName>
    <alternativeName>
        <fullName evidence="4">D-xylose-NADP dehydrogenase</fullName>
    </alternativeName>
</protein>
<dbReference type="EC" id="1.1.1.179" evidence="3"/>
<evidence type="ECO:0000256" key="1">
    <source>
        <dbReference type="ARBA" id="ARBA00010928"/>
    </source>
</evidence>
<reference evidence="8" key="1">
    <citation type="submission" date="2021-10" db="EMBL/GenBank/DDBJ databases">
        <authorList>
            <person name="Piombo E."/>
        </authorList>
    </citation>
    <scope>NUCLEOTIDE SEQUENCE</scope>
</reference>
<dbReference type="EMBL" id="CABFNQ020000544">
    <property type="protein sequence ID" value="CAH0018764.1"/>
    <property type="molecule type" value="Genomic_DNA"/>
</dbReference>
<comment type="caution">
    <text evidence="8">The sequence shown here is derived from an EMBL/GenBank/DDBJ whole genome shotgun (WGS) entry which is preliminary data.</text>
</comment>